<dbReference type="EMBL" id="QHCT01000001">
    <property type="protein sequence ID" value="RHX91894.1"/>
    <property type="molecule type" value="Genomic_DNA"/>
</dbReference>
<dbReference type="InterPro" id="IPR003661">
    <property type="entry name" value="HisK_dim/P_dom"/>
</dbReference>
<evidence type="ECO:0000256" key="1">
    <source>
        <dbReference type="ARBA" id="ARBA00000085"/>
    </source>
</evidence>
<evidence type="ECO:0000259" key="9">
    <source>
        <dbReference type="PROSITE" id="PS50109"/>
    </source>
</evidence>
<organism evidence="11 12">
    <name type="scientific">Leptospira stimsonii</name>
    <dbReference type="NCBI Taxonomy" id="2202203"/>
    <lineage>
        <taxon>Bacteria</taxon>
        <taxon>Pseudomonadati</taxon>
        <taxon>Spirochaetota</taxon>
        <taxon>Spirochaetia</taxon>
        <taxon>Leptospirales</taxon>
        <taxon>Leptospiraceae</taxon>
        <taxon>Leptospira</taxon>
    </lineage>
</organism>
<dbReference type="GO" id="GO:0006355">
    <property type="term" value="P:regulation of DNA-templated transcription"/>
    <property type="evidence" value="ECO:0007669"/>
    <property type="project" value="InterPro"/>
</dbReference>
<dbReference type="NCBIfam" id="TIGR00229">
    <property type="entry name" value="sensory_box"/>
    <property type="match status" value="1"/>
</dbReference>
<dbReference type="OrthoDB" id="9815750at2"/>
<dbReference type="EC" id="2.7.13.3" evidence="2"/>
<accession>A0A396ZDE0</accession>
<dbReference type="Pfam" id="PF02518">
    <property type="entry name" value="HATPase_c"/>
    <property type="match status" value="1"/>
</dbReference>
<sequence length="404" mass="45359">MYSYNTENYFWDHNAGSNPGFSLGDAISVAIEKRQDETAVRYRTLVEHSKDIVFFSDGFGKILEISSKAHQLLGYYSEELLTLRISDIVEESDRKHLSILTDHLCGSDNSTLKINLIHKLGNPIPVEINFKRFSYNRLQGTIQPSSVAGIPSDFLKRTQKMNTIGEIVGGISHDFNNVLTIILACAQLMKLNVEKDSESGKHLQRIIEASDRGSSIAKQLLSFSRPNRNVLNPVLISGIIKELSQSVPYLMGKGIKVEYIDLAPNSRVYGDSCQIYQAILNLLLNAKDAMNCNGRIKITQSVISQETILERFKSPNSKYYLQLEIWDSGEGMDEFTKEKIFHPFFTTKENGKGTGLGLAVVKTIIDEHCGFIDFQSTPGKGTSFFLFFPLFEESASVEFDPRII</sequence>
<gene>
    <name evidence="11" type="ORF">DLM75_01225</name>
</gene>
<evidence type="ECO:0000256" key="7">
    <source>
        <dbReference type="ARBA" id="ARBA00022840"/>
    </source>
</evidence>
<feature type="domain" description="PAS" evidence="10">
    <location>
        <begin position="38"/>
        <end position="97"/>
    </location>
</feature>
<dbReference type="Gene3D" id="1.10.287.130">
    <property type="match status" value="1"/>
</dbReference>
<dbReference type="AlphaFoldDB" id="A0A396ZDE0"/>
<dbReference type="PROSITE" id="PS50112">
    <property type="entry name" value="PAS"/>
    <property type="match status" value="1"/>
</dbReference>
<dbReference type="RefSeq" id="WP_118966745.1">
    <property type="nucleotide sequence ID" value="NZ_QHCT01000001.1"/>
</dbReference>
<proteinExistence type="predicted"/>
<keyword evidence="3" id="KW-0597">Phosphoprotein</keyword>
<comment type="caution">
    <text evidence="11">The sequence shown here is derived from an EMBL/GenBank/DDBJ whole genome shotgun (WGS) entry which is preliminary data.</text>
</comment>
<dbReference type="PANTHER" id="PTHR43065:SF46">
    <property type="entry name" value="C4-DICARBOXYLATE TRANSPORT SENSOR PROTEIN DCTB"/>
    <property type="match status" value="1"/>
</dbReference>
<keyword evidence="6" id="KW-0418">Kinase</keyword>
<evidence type="ECO:0000313" key="12">
    <source>
        <dbReference type="Proteomes" id="UP000265798"/>
    </source>
</evidence>
<dbReference type="PANTHER" id="PTHR43065">
    <property type="entry name" value="SENSOR HISTIDINE KINASE"/>
    <property type="match status" value="1"/>
</dbReference>
<dbReference type="InterPro" id="IPR000014">
    <property type="entry name" value="PAS"/>
</dbReference>
<dbReference type="SUPFAM" id="SSF55874">
    <property type="entry name" value="ATPase domain of HSP90 chaperone/DNA topoisomerase II/histidine kinase"/>
    <property type="match status" value="1"/>
</dbReference>
<evidence type="ECO:0000256" key="5">
    <source>
        <dbReference type="ARBA" id="ARBA00022741"/>
    </source>
</evidence>
<reference evidence="12" key="1">
    <citation type="submission" date="2018-05" db="EMBL/GenBank/DDBJ databases">
        <title>Leptospira yasudae sp. nov. and Leptospira stimsonii sp. nov., two pathogenic species of the genus Leptospira isolated from environmental sources.</title>
        <authorList>
            <person name="Casanovas-Massana A."/>
            <person name="Hamond C."/>
            <person name="Santos L.A."/>
            <person name="Hacker K.P."/>
            <person name="Balassiano I."/>
            <person name="Medeiros M.A."/>
            <person name="Reis M.G."/>
            <person name="Ko A.I."/>
            <person name="Wunder E.A."/>
        </authorList>
    </citation>
    <scope>NUCLEOTIDE SEQUENCE [LARGE SCALE GENOMIC DNA]</scope>
    <source>
        <strain evidence="12">Yale</strain>
    </source>
</reference>
<feature type="domain" description="Histidine kinase" evidence="9">
    <location>
        <begin position="170"/>
        <end position="392"/>
    </location>
</feature>
<keyword evidence="4" id="KW-0808">Transferase</keyword>
<keyword evidence="5" id="KW-0547">Nucleotide-binding</keyword>
<dbReference type="Proteomes" id="UP000265798">
    <property type="component" value="Unassembled WGS sequence"/>
</dbReference>
<dbReference type="CDD" id="cd00130">
    <property type="entry name" value="PAS"/>
    <property type="match status" value="1"/>
</dbReference>
<evidence type="ECO:0000256" key="2">
    <source>
        <dbReference type="ARBA" id="ARBA00012438"/>
    </source>
</evidence>
<keyword evidence="7" id="KW-0067">ATP-binding</keyword>
<dbReference type="InterPro" id="IPR035965">
    <property type="entry name" value="PAS-like_dom_sf"/>
</dbReference>
<evidence type="ECO:0000256" key="6">
    <source>
        <dbReference type="ARBA" id="ARBA00022777"/>
    </source>
</evidence>
<dbReference type="GO" id="GO:0000155">
    <property type="term" value="F:phosphorelay sensor kinase activity"/>
    <property type="evidence" value="ECO:0007669"/>
    <property type="project" value="InterPro"/>
</dbReference>
<dbReference type="InterPro" id="IPR013767">
    <property type="entry name" value="PAS_fold"/>
</dbReference>
<evidence type="ECO:0000259" key="10">
    <source>
        <dbReference type="PROSITE" id="PS50112"/>
    </source>
</evidence>
<evidence type="ECO:0000256" key="8">
    <source>
        <dbReference type="ARBA" id="ARBA00023012"/>
    </source>
</evidence>
<comment type="catalytic activity">
    <reaction evidence="1">
        <text>ATP + protein L-histidine = ADP + protein N-phospho-L-histidine.</text>
        <dbReference type="EC" id="2.7.13.3"/>
    </reaction>
</comment>
<dbReference type="InterPro" id="IPR003594">
    <property type="entry name" value="HATPase_dom"/>
</dbReference>
<dbReference type="Gene3D" id="3.30.565.10">
    <property type="entry name" value="Histidine kinase-like ATPase, C-terminal domain"/>
    <property type="match status" value="1"/>
</dbReference>
<name>A0A396ZDE0_9LEPT</name>
<dbReference type="Pfam" id="PF00512">
    <property type="entry name" value="HisKA"/>
    <property type="match status" value="1"/>
</dbReference>
<dbReference type="SUPFAM" id="SSF55785">
    <property type="entry name" value="PYP-like sensor domain (PAS domain)"/>
    <property type="match status" value="1"/>
</dbReference>
<dbReference type="InterPro" id="IPR036097">
    <property type="entry name" value="HisK_dim/P_sf"/>
</dbReference>
<dbReference type="Gene3D" id="3.30.450.20">
    <property type="entry name" value="PAS domain"/>
    <property type="match status" value="1"/>
</dbReference>
<dbReference type="InterPro" id="IPR005467">
    <property type="entry name" value="His_kinase_dom"/>
</dbReference>
<dbReference type="SMART" id="SM00388">
    <property type="entry name" value="HisKA"/>
    <property type="match status" value="1"/>
</dbReference>
<evidence type="ECO:0000256" key="4">
    <source>
        <dbReference type="ARBA" id="ARBA00022679"/>
    </source>
</evidence>
<dbReference type="GO" id="GO:0005524">
    <property type="term" value="F:ATP binding"/>
    <property type="evidence" value="ECO:0007669"/>
    <property type="project" value="UniProtKB-KW"/>
</dbReference>
<dbReference type="PROSITE" id="PS50109">
    <property type="entry name" value="HIS_KIN"/>
    <property type="match status" value="1"/>
</dbReference>
<dbReference type="SUPFAM" id="SSF47384">
    <property type="entry name" value="Homodimeric domain of signal transducing histidine kinase"/>
    <property type="match status" value="1"/>
</dbReference>
<dbReference type="InterPro" id="IPR036890">
    <property type="entry name" value="HATPase_C_sf"/>
</dbReference>
<dbReference type="InterPro" id="IPR004358">
    <property type="entry name" value="Sig_transdc_His_kin-like_C"/>
</dbReference>
<dbReference type="SMART" id="SM00091">
    <property type="entry name" value="PAS"/>
    <property type="match status" value="1"/>
</dbReference>
<dbReference type="CDD" id="cd00082">
    <property type="entry name" value="HisKA"/>
    <property type="match status" value="1"/>
</dbReference>
<keyword evidence="8" id="KW-0902">Two-component regulatory system</keyword>
<evidence type="ECO:0000313" key="11">
    <source>
        <dbReference type="EMBL" id="RHX91894.1"/>
    </source>
</evidence>
<dbReference type="SMART" id="SM00387">
    <property type="entry name" value="HATPase_c"/>
    <property type="match status" value="1"/>
</dbReference>
<protein>
    <recommendedName>
        <fullName evidence="2">histidine kinase</fullName>
        <ecNumber evidence="2">2.7.13.3</ecNumber>
    </recommendedName>
</protein>
<dbReference type="Pfam" id="PF00989">
    <property type="entry name" value="PAS"/>
    <property type="match status" value="1"/>
</dbReference>
<evidence type="ECO:0000256" key="3">
    <source>
        <dbReference type="ARBA" id="ARBA00022553"/>
    </source>
</evidence>
<dbReference type="PRINTS" id="PR00344">
    <property type="entry name" value="BCTRLSENSOR"/>
</dbReference>